<dbReference type="RefSeq" id="WP_158067144.1">
    <property type="nucleotide sequence ID" value="NZ_CP042829.1"/>
</dbReference>
<dbReference type="EMBL" id="CP042829">
    <property type="protein sequence ID" value="QFG03209.1"/>
    <property type="molecule type" value="Genomic_DNA"/>
</dbReference>
<evidence type="ECO:0000313" key="3">
    <source>
        <dbReference type="Proteomes" id="UP000326331"/>
    </source>
</evidence>
<feature type="compositionally biased region" description="Polar residues" evidence="1">
    <location>
        <begin position="23"/>
        <end position="35"/>
    </location>
</feature>
<keyword evidence="3" id="KW-1185">Reference proteome</keyword>
<gene>
    <name evidence="2" type="ORF">Tbon_07840</name>
</gene>
<evidence type="ECO:0000313" key="2">
    <source>
        <dbReference type="EMBL" id="QFG03209.1"/>
    </source>
</evidence>
<reference evidence="2 3" key="2">
    <citation type="submission" date="2019-10" db="EMBL/GenBank/DDBJ databases">
        <title>Thermopilla bonchosmolovskayae gen. nov., sp. nov., a moderately thermophilic Chloroflexi bacterium from a Chukotka hot spring (Arctic, Russia), representing a novel classis Thermopillaia, which include previously uncultivated lineage OLB14.</title>
        <authorList>
            <person name="Kochetkova T.V."/>
            <person name="Zayulina K.S."/>
            <person name="Zhigarkov V.S."/>
            <person name="Minaev N.V."/>
            <person name="Novikov A."/>
            <person name="Toshchakov S.V."/>
            <person name="Elcheninov A.G."/>
            <person name="Kublanov I.V."/>
        </authorList>
    </citation>
    <scope>NUCLEOTIDE SEQUENCE [LARGE SCALE GENOMIC DNA]</scope>
    <source>
        <strain evidence="2 3">3753O</strain>
    </source>
</reference>
<accession>A0ABX6C1P8</accession>
<organism evidence="2 3">
    <name type="scientific">Tepidiforma bonchosmolovskayae</name>
    <dbReference type="NCBI Taxonomy" id="2601677"/>
    <lineage>
        <taxon>Bacteria</taxon>
        <taxon>Bacillati</taxon>
        <taxon>Chloroflexota</taxon>
        <taxon>Tepidiformia</taxon>
        <taxon>Tepidiformales</taxon>
        <taxon>Tepidiformaceae</taxon>
        <taxon>Tepidiforma</taxon>
    </lineage>
</organism>
<sequence length="99" mass="10204">MAVDGTWNITLSTPMGDRPAQLTLKTDGNALSGTFGSERGSQEFSGGTVDGNNVTWKTMFSGAMGPMELTFTGTVDGDTIGGTVQFGAFGSGTWKGTRA</sequence>
<name>A0ABX6C1P8_9CHLR</name>
<feature type="region of interest" description="Disordered" evidence="1">
    <location>
        <begin position="1"/>
        <end position="49"/>
    </location>
</feature>
<reference evidence="2 3" key="1">
    <citation type="submission" date="2019-08" db="EMBL/GenBank/DDBJ databases">
        <authorList>
            <person name="Toschakov S.V."/>
        </authorList>
    </citation>
    <scope>NUCLEOTIDE SEQUENCE [LARGE SCALE GENOMIC DNA]</scope>
    <source>
        <strain evidence="2 3">3753O</strain>
    </source>
</reference>
<proteinExistence type="predicted"/>
<dbReference type="Proteomes" id="UP000326331">
    <property type="component" value="Chromosome"/>
</dbReference>
<evidence type="ECO:0000256" key="1">
    <source>
        <dbReference type="SAM" id="MobiDB-lite"/>
    </source>
</evidence>
<protein>
    <submittedName>
        <fullName evidence="2">Uncharacterized protein</fullName>
    </submittedName>
</protein>